<feature type="compositionally biased region" description="Basic and acidic residues" evidence="2">
    <location>
        <begin position="1"/>
        <end position="18"/>
    </location>
</feature>
<reference evidence="3" key="1">
    <citation type="journal article" date="2015" name="Nature">
        <title>Complex archaea that bridge the gap between prokaryotes and eukaryotes.</title>
        <authorList>
            <person name="Spang A."/>
            <person name="Saw J.H."/>
            <person name="Jorgensen S.L."/>
            <person name="Zaremba-Niedzwiedzka K."/>
            <person name="Martijn J."/>
            <person name="Lind A.E."/>
            <person name="van Eijk R."/>
            <person name="Schleper C."/>
            <person name="Guy L."/>
            <person name="Ettema T.J."/>
        </authorList>
    </citation>
    <scope>NUCLEOTIDE SEQUENCE</scope>
</reference>
<organism evidence="3">
    <name type="scientific">marine sediment metagenome</name>
    <dbReference type="NCBI Taxonomy" id="412755"/>
    <lineage>
        <taxon>unclassified sequences</taxon>
        <taxon>metagenomes</taxon>
        <taxon>ecological metagenomes</taxon>
    </lineage>
</organism>
<sequence length="290" mass="34482">MRENQEKSENQDYSQNRDQEDDLETYLKDMKALETDFSDLEDLDFEELQEIQEAISKVKESEDLSQSEFPNGLTNKIDTENEINEERELRETMITDFSDIDQIDFDELKEMQEAIDNVKQEEVFEGESTYVQTQEVSKELEERIKQELTKRKEIEKEIISPEKFLDFIGKKRDKIWYHSLYYLVFNSEDQIASKALLYDVLKETTSKSPIDPIPEHQFYFGLGYILRLTLNDRQVVRFMKGGKFKINVNIEVLKNILMEAGEPISTRPIIKKEERKKMFKDFLDEDFLDI</sequence>
<accession>A0A0F9QJL7</accession>
<feature type="coiled-coil region" evidence="1">
    <location>
        <begin position="130"/>
        <end position="157"/>
    </location>
</feature>
<feature type="region of interest" description="Disordered" evidence="2">
    <location>
        <begin position="1"/>
        <end position="23"/>
    </location>
</feature>
<dbReference type="EMBL" id="LAZR01001909">
    <property type="protein sequence ID" value="KKN37227.1"/>
    <property type="molecule type" value="Genomic_DNA"/>
</dbReference>
<comment type="caution">
    <text evidence="3">The sequence shown here is derived from an EMBL/GenBank/DDBJ whole genome shotgun (WGS) entry which is preliminary data.</text>
</comment>
<evidence type="ECO:0000256" key="2">
    <source>
        <dbReference type="SAM" id="MobiDB-lite"/>
    </source>
</evidence>
<evidence type="ECO:0000256" key="1">
    <source>
        <dbReference type="SAM" id="Coils"/>
    </source>
</evidence>
<proteinExistence type="predicted"/>
<gene>
    <name evidence="3" type="ORF">LCGC14_0765740</name>
</gene>
<evidence type="ECO:0000313" key="3">
    <source>
        <dbReference type="EMBL" id="KKN37227.1"/>
    </source>
</evidence>
<keyword evidence="1" id="KW-0175">Coiled coil</keyword>
<dbReference type="AlphaFoldDB" id="A0A0F9QJL7"/>
<protein>
    <submittedName>
        <fullName evidence="3">Uncharacterized protein</fullName>
    </submittedName>
</protein>
<name>A0A0F9QJL7_9ZZZZ</name>